<dbReference type="InterPro" id="IPR025857">
    <property type="entry name" value="MacB_PCD"/>
</dbReference>
<evidence type="ECO:0000256" key="3">
    <source>
        <dbReference type="ARBA" id="ARBA00022692"/>
    </source>
</evidence>
<feature type="domain" description="MacB-like periplasmic core" evidence="8">
    <location>
        <begin position="548"/>
        <end position="685"/>
    </location>
</feature>
<feature type="transmembrane region" description="Helical" evidence="6">
    <location>
        <begin position="812"/>
        <end position="835"/>
    </location>
</feature>
<evidence type="ECO:0000256" key="1">
    <source>
        <dbReference type="ARBA" id="ARBA00004651"/>
    </source>
</evidence>
<feature type="transmembrane region" description="Helical" evidence="6">
    <location>
        <begin position="462"/>
        <end position="487"/>
    </location>
</feature>
<protein>
    <submittedName>
        <fullName evidence="9">ABC transporter permease</fullName>
    </submittedName>
</protein>
<feature type="transmembrane region" description="Helical" evidence="6">
    <location>
        <begin position="104"/>
        <end position="126"/>
    </location>
</feature>
<feature type="transmembrane region" description="Helical" evidence="6">
    <location>
        <begin position="847"/>
        <end position="869"/>
    </location>
</feature>
<dbReference type="Pfam" id="PF02687">
    <property type="entry name" value="FtsX"/>
    <property type="match status" value="2"/>
</dbReference>
<proteinExistence type="predicted"/>
<sequence>MSTQKSKKPSPSPPKWPDRFLRRFCAPHLREEVMGDLHERYYLRVQKVGVTKAKRIYRREVIAYLRLSVFKRQPSSYSKPIPTAMIQNYFTIAMRNMIRYKGFSFINIAGLAIGIASFALIGLYVYHELSFDRYHKNAGNIYRIVEDLSTENELLFQATSAPPMGPAFAREYPEVVDFVRFSPVSILVTRGDVKFYEDKCYLADPSVFKVFSFPMIQGNPRSALHDPMTVVLTATTAEKYFGKTNPVGEALEMGGDLYKVTGVIADVPDNSHFTFDLLISFATFSSENKQAEETEWFWNDFYTYLLLQPDDIAVAKLRSNMSNFLTKYIGAKKPGGGMYYNDLPLQPLASIYLEKPRTWENGIRGSKENLYILFVIAVFILLIASFNYVNLATARASRRVKEVGLRKIMGAERKALIQQFLGESIIVSFLSMILGLIVAALLLPFFNNLLETALSFPPFNKWQIWMALFGLSIFLGTLAGAYPAFLVSGFHPLQIFRSTSRSAHGNSWLRKVLVSGQFTISITLIAGTLLIFDQLSLISELKLGFDKEKTLKVNFNGNEDIKLRLASVKNELLAIPGIKAVSAAFTVPGEPTTNRFSRVETEAGKMSDTNFNTFLVDHDFIPNFNIEVIAGRTFSKNFPADDSTAFVINETAAKHFGWNTPETAIGKRVWQQGKEGSIIGVVQDFHYKSLHHQIEPLLIHINRDWFRTLSLKIKSDNIPEVLAKVEKRWKSLAPNLPFVYSFLDQDYDRLYKAEKQLGKVVSLFSALAIFVACLGLLGLTSFSVERRLKEISIRKVLGASIKSLVLLISNEFFKLIILALFIAIPTTYYIINLWLENFASRIDITPWTFVIAGLLTLVIAWLVIGYLSVKAARSNPVDSLQNE</sequence>
<feature type="domain" description="ABC3 transporter permease C-terminal" evidence="7">
    <location>
        <begin position="374"/>
        <end position="489"/>
    </location>
</feature>
<dbReference type="EMBL" id="JAUJEB010000011">
    <property type="protein sequence ID" value="MDN5216881.1"/>
    <property type="molecule type" value="Genomic_DNA"/>
</dbReference>
<dbReference type="InterPro" id="IPR050250">
    <property type="entry name" value="Macrolide_Exporter_MacB"/>
</dbReference>
<reference evidence="9" key="1">
    <citation type="submission" date="2023-06" db="EMBL/GenBank/DDBJ databases">
        <title>Genomic of Agaribacillus aureum.</title>
        <authorList>
            <person name="Wang G."/>
        </authorList>
    </citation>
    <scope>NUCLEOTIDE SEQUENCE</scope>
    <source>
        <strain evidence="9">BMA12</strain>
    </source>
</reference>
<evidence type="ECO:0000256" key="4">
    <source>
        <dbReference type="ARBA" id="ARBA00022989"/>
    </source>
</evidence>
<evidence type="ECO:0000313" key="9">
    <source>
        <dbReference type="EMBL" id="MDN5216881.1"/>
    </source>
</evidence>
<feature type="domain" description="MacB-like periplasmic core" evidence="8">
    <location>
        <begin position="104"/>
        <end position="308"/>
    </location>
</feature>
<evidence type="ECO:0000259" key="8">
    <source>
        <dbReference type="Pfam" id="PF12704"/>
    </source>
</evidence>
<keyword evidence="2" id="KW-1003">Cell membrane</keyword>
<keyword evidence="5 6" id="KW-0472">Membrane</keyword>
<organism evidence="9 10">
    <name type="scientific">Agaribacillus aureus</name>
    <dbReference type="NCBI Taxonomy" id="3051825"/>
    <lineage>
        <taxon>Bacteria</taxon>
        <taxon>Pseudomonadati</taxon>
        <taxon>Bacteroidota</taxon>
        <taxon>Cytophagia</taxon>
        <taxon>Cytophagales</taxon>
        <taxon>Splendidivirgaceae</taxon>
        <taxon>Agaribacillus</taxon>
    </lineage>
</organism>
<keyword evidence="3 6" id="KW-0812">Transmembrane</keyword>
<name>A0ABT8LIM2_9BACT</name>
<dbReference type="InterPro" id="IPR003838">
    <property type="entry name" value="ABC3_permease_C"/>
</dbReference>
<evidence type="ECO:0000256" key="6">
    <source>
        <dbReference type="SAM" id="Phobius"/>
    </source>
</evidence>
<keyword evidence="4 6" id="KW-1133">Transmembrane helix</keyword>
<gene>
    <name evidence="9" type="ORF">QQ020_32720</name>
</gene>
<dbReference type="RefSeq" id="WP_346762218.1">
    <property type="nucleotide sequence ID" value="NZ_JAUJEB010000011.1"/>
</dbReference>
<feature type="transmembrane region" description="Helical" evidence="6">
    <location>
        <begin position="370"/>
        <end position="389"/>
    </location>
</feature>
<feature type="transmembrane region" description="Helical" evidence="6">
    <location>
        <begin position="508"/>
        <end position="532"/>
    </location>
</feature>
<feature type="transmembrane region" description="Helical" evidence="6">
    <location>
        <begin position="760"/>
        <end position="784"/>
    </location>
</feature>
<dbReference type="NCBIfam" id="NF038404">
    <property type="entry name" value="perm_prefix_2"/>
    <property type="match status" value="1"/>
</dbReference>
<comment type="caution">
    <text evidence="9">The sequence shown here is derived from an EMBL/GenBank/DDBJ whole genome shotgun (WGS) entry which is preliminary data.</text>
</comment>
<dbReference type="PANTHER" id="PTHR30572:SF18">
    <property type="entry name" value="ABC-TYPE MACROLIDE FAMILY EXPORT SYSTEM PERMEASE COMPONENT 2"/>
    <property type="match status" value="1"/>
</dbReference>
<accession>A0ABT8LIM2</accession>
<dbReference type="InterPro" id="IPR047699">
    <property type="entry name" value="Permease_put_prefix"/>
</dbReference>
<feature type="transmembrane region" description="Helical" evidence="6">
    <location>
        <begin position="420"/>
        <end position="442"/>
    </location>
</feature>
<feature type="domain" description="ABC3 transporter permease C-terminal" evidence="7">
    <location>
        <begin position="763"/>
        <end position="876"/>
    </location>
</feature>
<dbReference type="PANTHER" id="PTHR30572">
    <property type="entry name" value="MEMBRANE COMPONENT OF TRANSPORTER-RELATED"/>
    <property type="match status" value="1"/>
</dbReference>
<evidence type="ECO:0000259" key="7">
    <source>
        <dbReference type="Pfam" id="PF02687"/>
    </source>
</evidence>
<dbReference type="Proteomes" id="UP001172083">
    <property type="component" value="Unassembled WGS sequence"/>
</dbReference>
<evidence type="ECO:0000256" key="2">
    <source>
        <dbReference type="ARBA" id="ARBA00022475"/>
    </source>
</evidence>
<evidence type="ECO:0000313" key="10">
    <source>
        <dbReference type="Proteomes" id="UP001172083"/>
    </source>
</evidence>
<keyword evidence="10" id="KW-1185">Reference proteome</keyword>
<evidence type="ECO:0000256" key="5">
    <source>
        <dbReference type="ARBA" id="ARBA00023136"/>
    </source>
</evidence>
<dbReference type="Pfam" id="PF12704">
    <property type="entry name" value="MacB_PCD"/>
    <property type="match status" value="2"/>
</dbReference>
<comment type="subcellular location">
    <subcellularLocation>
        <location evidence="1">Cell membrane</location>
        <topology evidence="1">Multi-pass membrane protein</topology>
    </subcellularLocation>
</comment>